<accession>A0AAV7UAU0</accession>
<feature type="compositionally biased region" description="Basic residues" evidence="1">
    <location>
        <begin position="52"/>
        <end position="61"/>
    </location>
</feature>
<name>A0AAV7UAU0_PLEWA</name>
<evidence type="ECO:0000313" key="2">
    <source>
        <dbReference type="EMBL" id="KAJ1186040.1"/>
    </source>
</evidence>
<reference evidence="2" key="1">
    <citation type="journal article" date="2022" name="bioRxiv">
        <title>Sequencing and chromosome-scale assembly of the giantPleurodeles waltlgenome.</title>
        <authorList>
            <person name="Brown T."/>
            <person name="Elewa A."/>
            <person name="Iarovenko S."/>
            <person name="Subramanian E."/>
            <person name="Araus A.J."/>
            <person name="Petzold A."/>
            <person name="Susuki M."/>
            <person name="Suzuki K.-i.T."/>
            <person name="Hayashi T."/>
            <person name="Toyoda A."/>
            <person name="Oliveira C."/>
            <person name="Osipova E."/>
            <person name="Leigh N.D."/>
            <person name="Simon A."/>
            <person name="Yun M.H."/>
        </authorList>
    </citation>
    <scope>NUCLEOTIDE SEQUENCE</scope>
    <source>
        <strain evidence="2">20211129_DDA</strain>
        <tissue evidence="2">Liver</tissue>
    </source>
</reference>
<proteinExistence type="predicted"/>
<organism evidence="2 3">
    <name type="scientific">Pleurodeles waltl</name>
    <name type="common">Iberian ribbed newt</name>
    <dbReference type="NCBI Taxonomy" id="8319"/>
    <lineage>
        <taxon>Eukaryota</taxon>
        <taxon>Metazoa</taxon>
        <taxon>Chordata</taxon>
        <taxon>Craniata</taxon>
        <taxon>Vertebrata</taxon>
        <taxon>Euteleostomi</taxon>
        <taxon>Amphibia</taxon>
        <taxon>Batrachia</taxon>
        <taxon>Caudata</taxon>
        <taxon>Salamandroidea</taxon>
        <taxon>Salamandridae</taxon>
        <taxon>Pleurodelinae</taxon>
        <taxon>Pleurodeles</taxon>
    </lineage>
</organism>
<comment type="caution">
    <text evidence="2">The sequence shown here is derived from an EMBL/GenBank/DDBJ whole genome shotgun (WGS) entry which is preliminary data.</text>
</comment>
<gene>
    <name evidence="2" type="ORF">NDU88_002825</name>
</gene>
<dbReference type="EMBL" id="JANPWB010000005">
    <property type="protein sequence ID" value="KAJ1186040.1"/>
    <property type="molecule type" value="Genomic_DNA"/>
</dbReference>
<feature type="region of interest" description="Disordered" evidence="1">
    <location>
        <begin position="40"/>
        <end position="86"/>
    </location>
</feature>
<evidence type="ECO:0000256" key="1">
    <source>
        <dbReference type="SAM" id="MobiDB-lite"/>
    </source>
</evidence>
<keyword evidence="3" id="KW-1185">Reference proteome</keyword>
<feature type="compositionally biased region" description="Low complexity" evidence="1">
    <location>
        <begin position="65"/>
        <end position="74"/>
    </location>
</feature>
<sequence length="176" mass="19300">MFLDCNTCRKRSEVFKALYPKQRSPRPVGIWGPLVLTASTGSARPDTAITRRPAHTPKPRQRTAPLPGGRRPGPQGAGERRLPKTTRIPVYRQSGRFHDRHVLMKERRGWGKSVAGQESKRLREAANRLRLEGQPVGLTGQEAPTKEPFSSGVKTTSVVIEAGILSSARGQGCSTV</sequence>
<dbReference type="Proteomes" id="UP001066276">
    <property type="component" value="Chromosome 3_1"/>
</dbReference>
<evidence type="ECO:0000313" key="3">
    <source>
        <dbReference type="Proteomes" id="UP001066276"/>
    </source>
</evidence>
<dbReference type="AlphaFoldDB" id="A0AAV7UAU0"/>
<protein>
    <submittedName>
        <fullName evidence="2">Uncharacterized protein</fullName>
    </submittedName>
</protein>